<keyword evidence="2 11" id="KW-0812">Transmembrane</keyword>
<dbReference type="InterPro" id="IPR008155">
    <property type="entry name" value="Amyloid_glyco"/>
</dbReference>
<dbReference type="InterPro" id="IPR036669">
    <property type="entry name" value="Amyloid_Cu-bd_sf"/>
</dbReference>
<evidence type="ECO:0000313" key="15">
    <source>
        <dbReference type="WBParaSite" id="L893_g27445.t1"/>
    </source>
</evidence>
<evidence type="ECO:0000256" key="4">
    <source>
        <dbReference type="ARBA" id="ARBA00022989"/>
    </source>
</evidence>
<dbReference type="InterPro" id="IPR011993">
    <property type="entry name" value="PH-like_dom_sf"/>
</dbReference>
<keyword evidence="14" id="KW-1185">Reference proteome</keyword>
<comment type="caution">
    <text evidence="8">Lacks conserved residue(s) required for the propagation of feature annotation.</text>
</comment>
<evidence type="ECO:0000256" key="5">
    <source>
        <dbReference type="ARBA" id="ARBA00023136"/>
    </source>
</evidence>
<dbReference type="SUPFAM" id="SSF89811">
    <property type="entry name" value="Amyloid beta a4 protein copper binding domain (domain 2)"/>
    <property type="match status" value="1"/>
</dbReference>
<dbReference type="Gene3D" id="3.30.1490.140">
    <property type="entry name" value="Amyloidogenic glycoprotein, copper-binding domain"/>
    <property type="match status" value="1"/>
</dbReference>
<dbReference type="PRINTS" id="PR00203">
    <property type="entry name" value="AMYLOIDA4"/>
</dbReference>
<dbReference type="InterPro" id="IPR024329">
    <property type="entry name" value="Amyloid_glyco_E2_domain"/>
</dbReference>
<feature type="domain" description="E1" evidence="12">
    <location>
        <begin position="109"/>
        <end position="272"/>
    </location>
</feature>
<dbReference type="WBParaSite" id="L893_g27445.t1">
    <property type="protein sequence ID" value="L893_g27445.t1"/>
    <property type="gene ID" value="L893_g27445"/>
</dbReference>
<feature type="domain" description="E2" evidence="13">
    <location>
        <begin position="330"/>
        <end position="530"/>
    </location>
</feature>
<dbReference type="PROSITE" id="PS00319">
    <property type="entry name" value="APP_CUBD"/>
    <property type="match status" value="1"/>
</dbReference>
<keyword evidence="7" id="KW-0325">Glycoprotein</keyword>
<dbReference type="InterPro" id="IPR019543">
    <property type="entry name" value="APP_amyloid_C"/>
</dbReference>
<evidence type="ECO:0000256" key="6">
    <source>
        <dbReference type="ARBA" id="ARBA00023157"/>
    </source>
</evidence>
<evidence type="ECO:0000256" key="3">
    <source>
        <dbReference type="ARBA" id="ARBA00022729"/>
    </source>
</evidence>
<dbReference type="PANTHER" id="PTHR23103:SF15">
    <property type="entry name" value="AMYLOID-BETA-LIKE PROTEIN"/>
    <property type="match status" value="1"/>
</dbReference>
<evidence type="ECO:0000256" key="9">
    <source>
        <dbReference type="SAM" id="Coils"/>
    </source>
</evidence>
<feature type="compositionally biased region" description="Basic and acidic residues" evidence="10">
    <location>
        <begin position="593"/>
        <end position="628"/>
    </location>
</feature>
<feature type="compositionally biased region" description="Acidic residues" evidence="10">
    <location>
        <begin position="298"/>
        <end position="323"/>
    </location>
</feature>
<feature type="region of interest" description="Disordered" evidence="10">
    <location>
        <begin position="576"/>
        <end position="665"/>
    </location>
</feature>
<dbReference type="GO" id="GO:0043025">
    <property type="term" value="C:neuronal cell body"/>
    <property type="evidence" value="ECO:0007669"/>
    <property type="project" value="TreeGrafter"/>
</dbReference>
<dbReference type="InterPro" id="IPR015849">
    <property type="entry name" value="Amyloid_glyco_heparin-bd"/>
</dbReference>
<dbReference type="InterPro" id="IPR036176">
    <property type="entry name" value="E2_sf"/>
</dbReference>
<evidence type="ECO:0000256" key="7">
    <source>
        <dbReference type="ARBA" id="ARBA00023180"/>
    </source>
</evidence>
<dbReference type="InterPro" id="IPR008154">
    <property type="entry name" value="Amyloid_glyco_extra"/>
</dbReference>
<dbReference type="InterPro" id="IPR036454">
    <property type="entry name" value="Amyloid_glyco_heparin-bd_sf"/>
</dbReference>
<feature type="transmembrane region" description="Helical" evidence="11">
    <location>
        <begin position="711"/>
        <end position="733"/>
    </location>
</feature>
<evidence type="ECO:0000313" key="14">
    <source>
        <dbReference type="Proteomes" id="UP000095287"/>
    </source>
</evidence>
<feature type="region of interest" description="Disordered" evidence="10">
    <location>
        <begin position="280"/>
        <end position="323"/>
    </location>
</feature>
<feature type="region of interest" description="GFLD subdomain" evidence="8">
    <location>
        <begin position="109"/>
        <end position="202"/>
    </location>
</feature>
<dbReference type="PANTHER" id="PTHR23103">
    <property type="entry name" value="ALZHEIMER'S DISEASE BETA-AMYLOID RELATED"/>
    <property type="match status" value="1"/>
</dbReference>
<dbReference type="GO" id="GO:0007417">
    <property type="term" value="P:central nervous system development"/>
    <property type="evidence" value="ECO:0007669"/>
    <property type="project" value="TreeGrafter"/>
</dbReference>
<dbReference type="Pfam" id="PF02177">
    <property type="entry name" value="APP_N"/>
    <property type="match status" value="1"/>
</dbReference>
<dbReference type="AlphaFoldDB" id="A0A1I7ZKG7"/>
<evidence type="ECO:0000259" key="13">
    <source>
        <dbReference type="PROSITE" id="PS51870"/>
    </source>
</evidence>
<evidence type="ECO:0000256" key="11">
    <source>
        <dbReference type="SAM" id="Phobius"/>
    </source>
</evidence>
<dbReference type="Gene3D" id="2.30.29.30">
    <property type="entry name" value="Pleckstrin-homology domain (PH domain)/Phosphotyrosine-binding domain (PTB)"/>
    <property type="match status" value="1"/>
</dbReference>
<dbReference type="GO" id="GO:0016020">
    <property type="term" value="C:membrane"/>
    <property type="evidence" value="ECO:0007669"/>
    <property type="project" value="UniProtKB-SubCell"/>
</dbReference>
<protein>
    <submittedName>
        <fullName evidence="15">A4_EXTRA domain-containing protein</fullName>
    </submittedName>
</protein>
<dbReference type="Pfam" id="PF12925">
    <property type="entry name" value="APP_E2"/>
    <property type="match status" value="1"/>
</dbReference>
<dbReference type="InterPro" id="IPR019744">
    <property type="entry name" value="APP_CUBD_CS"/>
</dbReference>
<dbReference type="SUPFAM" id="SSF56491">
    <property type="entry name" value="A heparin-binding domain"/>
    <property type="match status" value="1"/>
</dbReference>
<comment type="subcellular location">
    <subcellularLocation>
        <location evidence="1">Membrane</location>
        <topology evidence="1">Single-pass type I membrane protein</topology>
    </subcellularLocation>
</comment>
<dbReference type="InterPro" id="IPR019745">
    <property type="entry name" value="Amyloid_glyco_intracell_CS"/>
</dbReference>
<keyword evidence="6 8" id="KW-1015">Disulfide bond</keyword>
<keyword evidence="9" id="KW-0175">Coiled coil</keyword>
<name>A0A1I7ZKG7_9BILA</name>
<comment type="similarity">
    <text evidence="8">Belongs to the APP family.</text>
</comment>
<keyword evidence="3" id="KW-0732">Signal</keyword>
<dbReference type="Pfam" id="PF12924">
    <property type="entry name" value="APP_Cu_bd"/>
    <property type="match status" value="1"/>
</dbReference>
<dbReference type="PROSITE" id="PS51869">
    <property type="entry name" value="APP_E1"/>
    <property type="match status" value="1"/>
</dbReference>
<dbReference type="SMART" id="SM00006">
    <property type="entry name" value="A4_EXTRA"/>
    <property type="match status" value="1"/>
</dbReference>
<evidence type="ECO:0000259" key="12">
    <source>
        <dbReference type="PROSITE" id="PS51869"/>
    </source>
</evidence>
<feature type="compositionally biased region" description="Acidic residues" evidence="10">
    <location>
        <begin position="629"/>
        <end position="653"/>
    </location>
</feature>
<proteinExistence type="inferred from homology"/>
<dbReference type="PROSITE" id="PS00320">
    <property type="entry name" value="APP_INTRA"/>
    <property type="match status" value="1"/>
</dbReference>
<dbReference type="Gene3D" id="1.20.120.770">
    <property type="entry name" value="Amyloid precursor protein, E2 domain"/>
    <property type="match status" value="1"/>
</dbReference>
<feature type="compositionally biased region" description="Basic and acidic residues" evidence="10">
    <location>
        <begin position="654"/>
        <end position="665"/>
    </location>
</feature>
<dbReference type="GO" id="GO:0008201">
    <property type="term" value="F:heparin binding"/>
    <property type="evidence" value="ECO:0007669"/>
    <property type="project" value="UniProtKB-UniRule"/>
</dbReference>
<evidence type="ECO:0000256" key="10">
    <source>
        <dbReference type="SAM" id="MobiDB-lite"/>
    </source>
</evidence>
<evidence type="ECO:0000256" key="8">
    <source>
        <dbReference type="PROSITE-ProRule" id="PRU01217"/>
    </source>
</evidence>
<dbReference type="Gene3D" id="3.90.570.10">
    <property type="entry name" value="Amyloidogenic glycoprotein, heparin-binding domain"/>
    <property type="match status" value="1"/>
</dbReference>
<dbReference type="Pfam" id="PF10515">
    <property type="entry name" value="APP_amyloid"/>
    <property type="match status" value="1"/>
</dbReference>
<dbReference type="InterPro" id="IPR011178">
    <property type="entry name" value="Amyloid_glyco_Cu-bd"/>
</dbReference>
<reference evidence="15" key="1">
    <citation type="submission" date="2016-11" db="UniProtKB">
        <authorList>
            <consortium name="WormBaseParasite"/>
        </authorList>
    </citation>
    <scope>IDENTIFICATION</scope>
</reference>
<dbReference type="SUPFAM" id="SSF109843">
    <property type="entry name" value="CAPPD, an extracellular domain of amyloid beta A4 protein"/>
    <property type="match status" value="1"/>
</dbReference>
<dbReference type="GO" id="GO:0046914">
    <property type="term" value="F:transition metal ion binding"/>
    <property type="evidence" value="ECO:0007669"/>
    <property type="project" value="InterPro"/>
</dbReference>
<dbReference type="GO" id="GO:0043005">
    <property type="term" value="C:neuron projection"/>
    <property type="evidence" value="ECO:0007669"/>
    <property type="project" value="TreeGrafter"/>
</dbReference>
<keyword evidence="4 11" id="KW-1133">Transmembrane helix</keyword>
<keyword evidence="5 11" id="KW-0472">Membrane</keyword>
<evidence type="ECO:0000256" key="2">
    <source>
        <dbReference type="ARBA" id="ARBA00022692"/>
    </source>
</evidence>
<evidence type="ECO:0000256" key="1">
    <source>
        <dbReference type="ARBA" id="ARBA00004479"/>
    </source>
</evidence>
<dbReference type="GO" id="GO:0007409">
    <property type="term" value="P:axonogenesis"/>
    <property type="evidence" value="ECO:0007669"/>
    <property type="project" value="TreeGrafter"/>
</dbReference>
<feature type="disulfide bond" evidence="8">
    <location>
        <begin position="178"/>
        <end position="185"/>
    </location>
</feature>
<feature type="coiled-coil region" evidence="9">
    <location>
        <begin position="395"/>
        <end position="422"/>
    </location>
</feature>
<accession>A0A1I7ZKG7</accession>
<feature type="compositionally biased region" description="Low complexity" evidence="10">
    <location>
        <begin position="582"/>
        <end position="592"/>
    </location>
</feature>
<feature type="region of interest" description="CuBD subdomain" evidence="8">
    <location>
        <begin position="210"/>
        <end position="272"/>
    </location>
</feature>
<organism evidence="14 15">
    <name type="scientific">Steinernema glaseri</name>
    <dbReference type="NCBI Taxonomy" id="37863"/>
    <lineage>
        <taxon>Eukaryota</taxon>
        <taxon>Metazoa</taxon>
        <taxon>Ecdysozoa</taxon>
        <taxon>Nematoda</taxon>
        <taxon>Chromadorea</taxon>
        <taxon>Rhabditida</taxon>
        <taxon>Tylenchina</taxon>
        <taxon>Panagrolaimomorpha</taxon>
        <taxon>Strongyloidoidea</taxon>
        <taxon>Steinernematidae</taxon>
        <taxon>Steinernema</taxon>
    </lineage>
</organism>
<feature type="disulfide bond" evidence="8">
    <location>
        <begin position="119"/>
        <end position="142"/>
    </location>
</feature>
<sequence>MTHVVSRCREPVFGGSAAGWFRAAKLAVTATKNTNPIYYLLPDSGSLSLFPATVACATLGSVPNVIKGRMAASTRLLLLLLFAPFATASSIDSVSAAVDSDENAGREHAKFVHLVAFNCGYRNQYQDVDGAWTTDADRYATCLTGKLDILKYCRKVYPGQNITNIVEYSHDMTIEKWCKEDGKSCKFTHTVRPFRCVVGEFRSEALQVSHGCRFGHVNGRSFCKDYGHWQGVAKDECVKKSEPKPMKVQSFAMLEPCGLDMFRGVEFVCCPGDDTTKPKDVKENIVTSSKTPVKSIADDDEDDDDEDDDEDEDDYEEYDDDHDSVDQSLMQDAYFKEIDLENEHDKFREAQKRLDKKHRAKVAKVINEWTALMERYKKMKVSDAKGAEKFKAEMVARFRKTVASLEEENREQRKQIEDVHEERVQASLNEKKRQATHDYRSALALQVGKPNKHNVLKTLKAYIRAEEKDRTHMLNRYRHLLRSDQDEAETFKDILLYRLRYIDLRINGTLAMLRDFPDLEKQVRPIAVEFWREYRRENTPEISSEELLKIGESGNNEKLINLYKQIYDDLRASDNAEKSAETTTAATTTTTTPKKEVAKSLSKEADSVEEKKEEDASAKKSVEKSVEKTDEESTSDEDEDDDDEDIEYADEDEKADKKEDDDNEWHVVVEPIRSDTVRVHDLAAPPAYARHQPLIQSKADGEESPALVRSYTPYVIVVIITGTIFLGVLSVFFERRRLQRAGFIEVDVCTPEERHVNGMQVNGYENPTYSFFDSKP</sequence>
<dbReference type="Proteomes" id="UP000095287">
    <property type="component" value="Unplaced"/>
</dbReference>
<dbReference type="PROSITE" id="PS51870">
    <property type="entry name" value="APP_E2"/>
    <property type="match status" value="1"/>
</dbReference>